<feature type="non-terminal residue" evidence="4">
    <location>
        <position position="649"/>
    </location>
</feature>
<evidence type="ECO:0000256" key="1">
    <source>
        <dbReference type="ARBA" id="ARBA00022676"/>
    </source>
</evidence>
<dbReference type="SUPFAM" id="SSF53756">
    <property type="entry name" value="UDP-Glycosyltransferase/glycogen phosphorylase"/>
    <property type="match status" value="2"/>
</dbReference>
<feature type="domain" description="Glycosyl transferase family 1" evidence="3">
    <location>
        <begin position="123"/>
        <end position="290"/>
    </location>
</feature>
<dbReference type="GO" id="GO:0016757">
    <property type="term" value="F:glycosyltransferase activity"/>
    <property type="evidence" value="ECO:0007669"/>
    <property type="project" value="UniProtKB-KW"/>
</dbReference>
<dbReference type="PANTHER" id="PTHR12526">
    <property type="entry name" value="GLYCOSYLTRANSFERASE"/>
    <property type="match status" value="1"/>
</dbReference>
<feature type="domain" description="Glycosyl transferase family 1" evidence="3">
    <location>
        <begin position="551"/>
        <end position="647"/>
    </location>
</feature>
<dbReference type="EMBL" id="JAHSQO010000007">
    <property type="protein sequence ID" value="MBY8918840.1"/>
    <property type="molecule type" value="Genomic_DNA"/>
</dbReference>
<dbReference type="Gene3D" id="3.40.50.2000">
    <property type="entry name" value="Glycogen Phosphorylase B"/>
    <property type="match status" value="3"/>
</dbReference>
<gene>
    <name evidence="4" type="ORF">KVG22_19725</name>
</gene>
<dbReference type="Pfam" id="PF00534">
    <property type="entry name" value="Glycos_transf_1"/>
    <property type="match status" value="2"/>
</dbReference>
<sequence length="649" mass="73162">MVRFVRLAAERMWTLLKVDRPALLHTHDMYGLYIGAYCQNHFGDLEYFLPWVHDIHEYADGLTTIPKNYQDVARQFEEDFIRQPEALITVCEPISEILTEKFRLAVRPSVVLNCPSQRRKGSREIRSALNLLSTDKIIVYSGNLGSRERGAHSLVEALPFLAKNVHAAFVSSSAGPVVKGLEELALELGVADRVHFHPYVPNDEVTSFLRTADVGCHPMTHFPNGEVALPNKLFEYIHAGIPVAVSDVQEMKRFVTRTMVGEVFASEDPHDLARAVSSVLENADVYRSRITEELKSKYSWEEQEKKVRDTYRSLLELDARGERRKAGAARSVATARIFHGPVSVAGQPWMIANAERGIGLQSDHVLLYPSGIARGYPAHRTLAVRSGFSTWSSVSRVLKEYDLLHLYTRPLVQRTGAHLFPSGSDLLMAKAMGIPTVMHFQGSEVRLASSFRQKNPFHWLDEDDSVAQKIPERAQLKFIDLCRALSSRMIVLDPELRTYVPDAQIVERAIDLGEWQYVGPAHESRPLVVHAPSNRLFKGTNYVLQAVEELKGEGVQFDFQLLEGLSNDEVRNVMQRSDIVVDQLRIGWYGVLACEAMALGKPVVAYIRDDLVDNFDGRMPIVNCSPNSIKETLRRLISDPQLRKEQGQV</sequence>
<organism evidence="4 5">
    <name type="scientific">Nitratireductor rhodophyticola</name>
    <dbReference type="NCBI Taxonomy" id="2854036"/>
    <lineage>
        <taxon>Bacteria</taxon>
        <taxon>Pseudomonadati</taxon>
        <taxon>Pseudomonadota</taxon>
        <taxon>Alphaproteobacteria</taxon>
        <taxon>Hyphomicrobiales</taxon>
        <taxon>Phyllobacteriaceae</taxon>
        <taxon>Nitratireductor</taxon>
    </lineage>
</organism>
<evidence type="ECO:0000313" key="4">
    <source>
        <dbReference type="EMBL" id="MBY8918840.1"/>
    </source>
</evidence>
<dbReference type="CDD" id="cd03801">
    <property type="entry name" value="GT4_PimA-like"/>
    <property type="match status" value="1"/>
</dbReference>
<name>A0ABS7RD60_9HYPH</name>
<dbReference type="PANTHER" id="PTHR12526:SF629">
    <property type="entry name" value="TEICHURONIC ACID BIOSYNTHESIS GLYCOSYLTRANSFERASE TUAH-RELATED"/>
    <property type="match status" value="1"/>
</dbReference>
<evidence type="ECO:0000259" key="3">
    <source>
        <dbReference type="Pfam" id="PF00534"/>
    </source>
</evidence>
<dbReference type="InterPro" id="IPR001296">
    <property type="entry name" value="Glyco_trans_1"/>
</dbReference>
<dbReference type="EC" id="2.4.-.-" evidence="4"/>
<dbReference type="Proteomes" id="UP000777661">
    <property type="component" value="Unassembled WGS sequence"/>
</dbReference>
<keyword evidence="2 4" id="KW-0808">Transferase</keyword>
<comment type="caution">
    <text evidence="4">The sequence shown here is derived from an EMBL/GenBank/DDBJ whole genome shotgun (WGS) entry which is preliminary data.</text>
</comment>
<keyword evidence="1 4" id="KW-0328">Glycosyltransferase</keyword>
<evidence type="ECO:0000256" key="2">
    <source>
        <dbReference type="ARBA" id="ARBA00022679"/>
    </source>
</evidence>
<accession>A0ABS7RD60</accession>
<protein>
    <submittedName>
        <fullName evidence="4">Glycosyltransferase</fullName>
        <ecNumber evidence="4">2.4.-.-</ecNumber>
    </submittedName>
</protein>
<keyword evidence="5" id="KW-1185">Reference proteome</keyword>
<reference evidence="4 5" key="1">
    <citation type="submission" date="2021-06" db="EMBL/GenBank/DDBJ databases">
        <title>Nitratireductor porphyridii sp. nov., isolated from a small marine red alga, Porphyridium purpureum in South Korea.</title>
        <authorList>
            <person name="Kim K.H."/>
            <person name="Kristyanto S."/>
            <person name="Jeon C.O."/>
        </authorList>
    </citation>
    <scope>NUCLEOTIDE SEQUENCE [LARGE SCALE GENOMIC DNA]</scope>
    <source>
        <strain evidence="4 5">R6</strain>
    </source>
</reference>
<evidence type="ECO:0000313" key="5">
    <source>
        <dbReference type="Proteomes" id="UP000777661"/>
    </source>
</evidence>
<proteinExistence type="predicted"/>